<organism evidence="3 10">
    <name type="scientific">Roseburia intestinalis</name>
    <dbReference type="NCBI Taxonomy" id="166486"/>
    <lineage>
        <taxon>Bacteria</taxon>
        <taxon>Bacillati</taxon>
        <taxon>Bacillota</taxon>
        <taxon>Clostridia</taxon>
        <taxon>Lachnospirales</taxon>
        <taxon>Lachnospiraceae</taxon>
        <taxon>Roseburia</taxon>
    </lineage>
</organism>
<evidence type="ECO:0000313" key="10">
    <source>
        <dbReference type="Proteomes" id="UP000478483"/>
    </source>
</evidence>
<dbReference type="GO" id="GO:0005506">
    <property type="term" value="F:iron ion binding"/>
    <property type="evidence" value="ECO:0007669"/>
    <property type="project" value="InterPro"/>
</dbReference>
<evidence type="ECO:0000259" key="2">
    <source>
        <dbReference type="Pfam" id="PF01106"/>
    </source>
</evidence>
<evidence type="ECO:0000313" key="7">
    <source>
        <dbReference type="Proteomes" id="UP000283586"/>
    </source>
</evidence>
<dbReference type="InterPro" id="IPR034904">
    <property type="entry name" value="FSCA_dom_sf"/>
</dbReference>
<dbReference type="Proteomes" id="UP000283586">
    <property type="component" value="Unassembled WGS sequence"/>
</dbReference>
<dbReference type="EMBL" id="QSFP01000019">
    <property type="protein sequence ID" value="RHA65428.1"/>
    <property type="molecule type" value="Genomic_DNA"/>
</dbReference>
<gene>
    <name evidence="5" type="ORF">DW264_03315</name>
    <name evidence="4" type="ORF">DW927_14505</name>
    <name evidence="6" type="ORF">DWZ31_10975</name>
    <name evidence="3" type="ORF">GMD50_05325</name>
</gene>
<dbReference type="GO" id="GO:0051536">
    <property type="term" value="F:iron-sulfur cluster binding"/>
    <property type="evidence" value="ECO:0007669"/>
    <property type="project" value="InterPro"/>
</dbReference>
<name>A0A1Q6SAP7_9FIRM</name>
<dbReference type="Proteomes" id="UP000284465">
    <property type="component" value="Unassembled WGS sequence"/>
</dbReference>
<accession>A0A1Q6SAP7</accession>
<dbReference type="EMBL" id="QRQN01000012">
    <property type="protein sequence ID" value="RHN07501.1"/>
    <property type="molecule type" value="Genomic_DNA"/>
</dbReference>
<dbReference type="InterPro" id="IPR001075">
    <property type="entry name" value="NIF_FeS_clus_asmbl_NifU_C"/>
</dbReference>
<evidence type="ECO:0000313" key="3">
    <source>
        <dbReference type="EMBL" id="MTR84487.1"/>
    </source>
</evidence>
<dbReference type="GO" id="GO:0016226">
    <property type="term" value="P:iron-sulfur cluster assembly"/>
    <property type="evidence" value="ECO:0007669"/>
    <property type="project" value="InterPro"/>
</dbReference>
<dbReference type="Proteomes" id="UP000478483">
    <property type="component" value="Unassembled WGS sequence"/>
</dbReference>
<dbReference type="GeneID" id="61433615"/>
<dbReference type="RefSeq" id="WP_006858793.1">
    <property type="nucleotide sequence ID" value="NZ_CACRUM010000011.1"/>
</dbReference>
<feature type="domain" description="NIF system FeS cluster assembly NifU C-terminal" evidence="2">
    <location>
        <begin position="6"/>
        <end position="69"/>
    </location>
</feature>
<dbReference type="SUPFAM" id="SSF117916">
    <property type="entry name" value="Fe-S cluster assembly (FSCA) domain-like"/>
    <property type="match status" value="1"/>
</dbReference>
<dbReference type="Gene3D" id="3.30.300.130">
    <property type="entry name" value="Fe-S cluster assembly (FSCA)"/>
    <property type="match status" value="1"/>
</dbReference>
<proteinExistence type="predicted"/>
<evidence type="ECO:0000313" key="6">
    <source>
        <dbReference type="EMBL" id="RHN07501.1"/>
    </source>
</evidence>
<reference evidence="3 10" key="2">
    <citation type="journal article" date="2019" name="Nat. Med.">
        <title>A library of human gut bacterial isolates paired with longitudinal multiomics data enables mechanistic microbiome research.</title>
        <authorList>
            <person name="Poyet M."/>
            <person name="Groussin M."/>
            <person name="Gibbons S.M."/>
            <person name="Avila-Pacheco J."/>
            <person name="Jiang X."/>
            <person name="Kearney S.M."/>
            <person name="Perrotta A.R."/>
            <person name="Berdy B."/>
            <person name="Zhao S."/>
            <person name="Lieberman T.D."/>
            <person name="Swanson P.K."/>
            <person name="Smith M."/>
            <person name="Roesemann S."/>
            <person name="Alexander J.E."/>
            <person name="Rich S.A."/>
            <person name="Livny J."/>
            <person name="Vlamakis H."/>
            <person name="Clish C."/>
            <person name="Bullock K."/>
            <person name="Deik A."/>
            <person name="Scott J."/>
            <person name="Pierce K.A."/>
            <person name="Xavier R.J."/>
            <person name="Alm E.J."/>
        </authorList>
    </citation>
    <scope>NUCLEOTIDE SEQUENCE [LARGE SCALE GENOMIC DNA]</scope>
    <source>
        <strain evidence="3 10">BIOML-A1</strain>
    </source>
</reference>
<comment type="caution">
    <text evidence="3">The sequence shown here is derived from an EMBL/GenBank/DDBJ whole genome shotgun (WGS) entry which is preliminary data.</text>
</comment>
<comment type="function">
    <text evidence="1">May be involved in the formation or repair of [Fe-S] clusters present in iron-sulfur proteins.</text>
</comment>
<dbReference type="EMBL" id="QRID01000002">
    <property type="protein sequence ID" value="RHG30502.1"/>
    <property type="molecule type" value="Genomic_DNA"/>
</dbReference>
<sequence>MDERLKKYVDEVIAPKLQGDGGFIDLTGTDGNVLHVRLQGECSKCAIVPRCMSWIEEEIKRDLGIDVTVFAERKKPFFWDTI</sequence>
<reference evidence="7 8" key="1">
    <citation type="submission" date="2018-08" db="EMBL/GenBank/DDBJ databases">
        <title>A genome reference for cultivated species of the human gut microbiota.</title>
        <authorList>
            <person name="Zou Y."/>
            <person name="Xue W."/>
            <person name="Luo G."/>
        </authorList>
    </citation>
    <scope>NUCLEOTIDE SEQUENCE [LARGE SCALE GENOMIC DNA]</scope>
    <source>
        <strain evidence="6 7">AF31-21AC</strain>
        <strain evidence="5 8">AM22-21LB</strain>
        <strain evidence="4 9">AM43-11</strain>
    </source>
</reference>
<protein>
    <submittedName>
        <fullName evidence="3">NifU family protein</fullName>
    </submittedName>
</protein>
<evidence type="ECO:0000313" key="4">
    <source>
        <dbReference type="EMBL" id="RHA65428.1"/>
    </source>
</evidence>
<dbReference type="Proteomes" id="UP000284051">
    <property type="component" value="Unassembled WGS sequence"/>
</dbReference>
<evidence type="ECO:0000256" key="1">
    <source>
        <dbReference type="ARBA" id="ARBA00049958"/>
    </source>
</evidence>
<dbReference type="EMBL" id="WNAJ01000004">
    <property type="protein sequence ID" value="MTR84487.1"/>
    <property type="molecule type" value="Genomic_DNA"/>
</dbReference>
<evidence type="ECO:0000313" key="8">
    <source>
        <dbReference type="Proteomes" id="UP000284051"/>
    </source>
</evidence>
<evidence type="ECO:0000313" key="9">
    <source>
        <dbReference type="Proteomes" id="UP000284465"/>
    </source>
</evidence>
<dbReference type="AlphaFoldDB" id="A0A1Q6SAP7"/>
<dbReference type="Pfam" id="PF01106">
    <property type="entry name" value="NifU"/>
    <property type="match status" value="1"/>
</dbReference>
<evidence type="ECO:0000313" key="5">
    <source>
        <dbReference type="EMBL" id="RHG30502.1"/>
    </source>
</evidence>